<reference evidence="6" key="1">
    <citation type="submission" date="2018-05" db="EMBL/GenBank/DDBJ databases">
        <title>Azospirillum thermophila sp. nov., a novel isolated from hot spring.</title>
        <authorList>
            <person name="Zhao Z."/>
        </authorList>
    </citation>
    <scope>NUCLEOTIDE SEQUENCE [LARGE SCALE GENOMIC DNA]</scope>
    <source>
        <strain evidence="6">CFH 70021</strain>
    </source>
</reference>
<dbReference type="GO" id="GO:0003677">
    <property type="term" value="F:DNA binding"/>
    <property type="evidence" value="ECO:0007669"/>
    <property type="project" value="UniProtKB-KW"/>
</dbReference>
<dbReference type="InterPro" id="IPR036388">
    <property type="entry name" value="WH-like_DNA-bd_sf"/>
</dbReference>
<evidence type="ECO:0000256" key="1">
    <source>
        <dbReference type="ARBA" id="ARBA00023015"/>
    </source>
</evidence>
<dbReference type="InterPro" id="IPR023187">
    <property type="entry name" value="Tscrpt_reg_MarR-type_CS"/>
</dbReference>
<dbReference type="GO" id="GO:0006950">
    <property type="term" value="P:response to stress"/>
    <property type="evidence" value="ECO:0007669"/>
    <property type="project" value="TreeGrafter"/>
</dbReference>
<dbReference type="InterPro" id="IPR039422">
    <property type="entry name" value="MarR/SlyA-like"/>
</dbReference>
<dbReference type="PROSITE" id="PS01117">
    <property type="entry name" value="HTH_MARR_1"/>
    <property type="match status" value="1"/>
</dbReference>
<evidence type="ECO:0000259" key="4">
    <source>
        <dbReference type="PROSITE" id="PS50995"/>
    </source>
</evidence>
<accession>A0A2S2CL65</accession>
<dbReference type="Pfam" id="PF12802">
    <property type="entry name" value="MarR_2"/>
    <property type="match status" value="1"/>
</dbReference>
<dbReference type="AlphaFoldDB" id="A0A2S2CL65"/>
<dbReference type="SUPFAM" id="SSF46785">
    <property type="entry name" value="Winged helix' DNA-binding domain"/>
    <property type="match status" value="1"/>
</dbReference>
<dbReference type="GO" id="GO:0003700">
    <property type="term" value="F:DNA-binding transcription factor activity"/>
    <property type="evidence" value="ECO:0007669"/>
    <property type="project" value="InterPro"/>
</dbReference>
<dbReference type="RefSeq" id="WP_109324151.1">
    <property type="nucleotide sequence ID" value="NZ_CP029352.1"/>
</dbReference>
<keyword evidence="2" id="KW-0238">DNA-binding</keyword>
<feature type="domain" description="HTH marR-type" evidence="4">
    <location>
        <begin position="10"/>
        <end position="143"/>
    </location>
</feature>
<proteinExistence type="predicted"/>
<keyword evidence="6" id="KW-1185">Reference proteome</keyword>
<dbReference type="EMBL" id="CP029352">
    <property type="protein sequence ID" value="AWK85169.1"/>
    <property type="molecule type" value="Genomic_DNA"/>
</dbReference>
<dbReference type="PANTHER" id="PTHR33164">
    <property type="entry name" value="TRANSCRIPTIONAL REGULATOR, MARR FAMILY"/>
    <property type="match status" value="1"/>
</dbReference>
<dbReference type="PANTHER" id="PTHR33164:SF64">
    <property type="entry name" value="TRANSCRIPTIONAL REGULATOR SLYA"/>
    <property type="match status" value="1"/>
</dbReference>
<gene>
    <name evidence="5" type="ORF">DEW08_02325</name>
</gene>
<keyword evidence="1" id="KW-0805">Transcription regulation</keyword>
<dbReference type="InterPro" id="IPR036390">
    <property type="entry name" value="WH_DNA-bd_sf"/>
</dbReference>
<keyword evidence="3" id="KW-0804">Transcription</keyword>
<name>A0A2S2CL65_9PROT</name>
<dbReference type="OrthoDB" id="7427954at2"/>
<evidence type="ECO:0000313" key="5">
    <source>
        <dbReference type="EMBL" id="AWK85169.1"/>
    </source>
</evidence>
<organism evidence="5 6">
    <name type="scientific">Azospirillum thermophilum</name>
    <dbReference type="NCBI Taxonomy" id="2202148"/>
    <lineage>
        <taxon>Bacteria</taxon>
        <taxon>Pseudomonadati</taxon>
        <taxon>Pseudomonadota</taxon>
        <taxon>Alphaproteobacteria</taxon>
        <taxon>Rhodospirillales</taxon>
        <taxon>Azospirillaceae</taxon>
        <taxon>Azospirillum</taxon>
    </lineage>
</organism>
<evidence type="ECO:0000256" key="2">
    <source>
        <dbReference type="ARBA" id="ARBA00023125"/>
    </source>
</evidence>
<dbReference type="Proteomes" id="UP000245629">
    <property type="component" value="Chromosome 1"/>
</dbReference>
<dbReference type="KEGG" id="azz:DEW08_02325"/>
<protein>
    <submittedName>
        <fullName evidence="5">MarR family transcriptional regulator</fullName>
    </submittedName>
</protein>
<dbReference type="Gene3D" id="1.10.10.10">
    <property type="entry name" value="Winged helix-like DNA-binding domain superfamily/Winged helix DNA-binding domain"/>
    <property type="match status" value="1"/>
</dbReference>
<dbReference type="PRINTS" id="PR00598">
    <property type="entry name" value="HTHMARR"/>
</dbReference>
<evidence type="ECO:0000313" key="6">
    <source>
        <dbReference type="Proteomes" id="UP000245629"/>
    </source>
</evidence>
<sequence length="149" mass="17080">MPDESRQQVLSSIGILLQETARAWRLKLDQRLRPLGLSQAKWRALVLTDRAGDGVTQKELAELMGIEGPTLVRLLDRLEEDGWLERRVCPQDRRSRRIHLSAQARDMLARIEAVAAELRVELLGGLAEDDLRTLDRLLRDIRRRVGDAR</sequence>
<dbReference type="InterPro" id="IPR000835">
    <property type="entry name" value="HTH_MarR-typ"/>
</dbReference>
<evidence type="ECO:0000256" key="3">
    <source>
        <dbReference type="ARBA" id="ARBA00023163"/>
    </source>
</evidence>
<dbReference type="PROSITE" id="PS50995">
    <property type="entry name" value="HTH_MARR_2"/>
    <property type="match status" value="1"/>
</dbReference>
<dbReference type="SMART" id="SM00347">
    <property type="entry name" value="HTH_MARR"/>
    <property type="match status" value="1"/>
</dbReference>